<dbReference type="Gene3D" id="3.40.50.1360">
    <property type="match status" value="1"/>
</dbReference>
<evidence type="ECO:0000256" key="3">
    <source>
        <dbReference type="ARBA" id="ARBA00023125"/>
    </source>
</evidence>
<accession>A0AAW9YTI0</accession>
<keyword evidence="1" id="KW-0423">Lactose metabolism</keyword>
<dbReference type="Proteomes" id="UP000646308">
    <property type="component" value="Unassembled WGS sequence"/>
</dbReference>
<dbReference type="Pfam" id="PF08220">
    <property type="entry name" value="HTH_DeoR"/>
    <property type="match status" value="1"/>
</dbReference>
<dbReference type="InterPro" id="IPR037171">
    <property type="entry name" value="NagB/RpiA_transferase-like"/>
</dbReference>
<evidence type="ECO:0000256" key="4">
    <source>
        <dbReference type="ARBA" id="ARBA00023163"/>
    </source>
</evidence>
<dbReference type="SUPFAM" id="SSF100950">
    <property type="entry name" value="NagB/RpiA/CoA transferase-like"/>
    <property type="match status" value="1"/>
</dbReference>
<dbReference type="GO" id="GO:0003700">
    <property type="term" value="F:DNA-binding transcription factor activity"/>
    <property type="evidence" value="ECO:0007669"/>
    <property type="project" value="InterPro"/>
</dbReference>
<dbReference type="SMART" id="SM00420">
    <property type="entry name" value="HTH_DEOR"/>
    <property type="match status" value="1"/>
</dbReference>
<organism evidence="6 7">
    <name type="scientific">Staphylococcus agnetis</name>
    <dbReference type="NCBI Taxonomy" id="985762"/>
    <lineage>
        <taxon>Bacteria</taxon>
        <taxon>Bacillati</taxon>
        <taxon>Bacillota</taxon>
        <taxon>Bacilli</taxon>
        <taxon>Bacillales</taxon>
        <taxon>Staphylococcaceae</taxon>
        <taxon>Staphylococcus</taxon>
    </lineage>
</organism>
<keyword evidence="2" id="KW-0805">Transcription regulation</keyword>
<evidence type="ECO:0000256" key="2">
    <source>
        <dbReference type="ARBA" id="ARBA00023015"/>
    </source>
</evidence>
<dbReference type="InterPro" id="IPR050313">
    <property type="entry name" value="Carb_Metab_HTH_regulators"/>
</dbReference>
<evidence type="ECO:0000313" key="7">
    <source>
        <dbReference type="Proteomes" id="UP000646308"/>
    </source>
</evidence>
<dbReference type="InterPro" id="IPR018356">
    <property type="entry name" value="Tscrpt_reg_HTH_DeoR_CS"/>
</dbReference>
<gene>
    <name evidence="6" type="ORF">GLV84_02990</name>
</gene>
<dbReference type="AlphaFoldDB" id="A0AAW9YTI0"/>
<dbReference type="EMBL" id="WMFL01000047">
    <property type="protein sequence ID" value="NJI01824.1"/>
    <property type="molecule type" value="Genomic_DNA"/>
</dbReference>
<dbReference type="PROSITE" id="PS00894">
    <property type="entry name" value="HTH_DEOR_1"/>
    <property type="match status" value="1"/>
</dbReference>
<dbReference type="RefSeq" id="WP_167696993.1">
    <property type="nucleotide sequence ID" value="NZ_WMFL01000047.1"/>
</dbReference>
<dbReference type="SMART" id="SM01134">
    <property type="entry name" value="DeoRC"/>
    <property type="match status" value="1"/>
</dbReference>
<protein>
    <submittedName>
        <fullName evidence="6">DeoR family transcriptional regulator</fullName>
    </submittedName>
</protein>
<dbReference type="InterPro" id="IPR036388">
    <property type="entry name" value="WH-like_DNA-bd_sf"/>
</dbReference>
<dbReference type="InterPro" id="IPR036390">
    <property type="entry name" value="WH_DNA-bd_sf"/>
</dbReference>
<keyword evidence="3" id="KW-0238">DNA-binding</keyword>
<dbReference type="PANTHER" id="PTHR30363:SF60">
    <property type="entry name" value="HTH-TYPE TRANSCRIPTIONAL REGULATOR IOLR"/>
    <property type="match status" value="1"/>
</dbReference>
<evidence type="ECO:0000313" key="6">
    <source>
        <dbReference type="EMBL" id="NJI01824.1"/>
    </source>
</evidence>
<dbReference type="PANTHER" id="PTHR30363">
    <property type="entry name" value="HTH-TYPE TRANSCRIPTIONAL REGULATOR SRLR-RELATED"/>
    <property type="match status" value="1"/>
</dbReference>
<reference evidence="6" key="1">
    <citation type="submission" date="2019-11" db="EMBL/GenBank/DDBJ databases">
        <title>Whole genome comparisons of Staphylococcus agnetis isolates from cattle and chickens.</title>
        <authorList>
            <person name="Rhoads D."/>
            <person name="Shwani A."/>
            <person name="Adkins P."/>
            <person name="Calcutt M."/>
            <person name="Middleton J."/>
        </authorList>
    </citation>
    <scope>NUCLEOTIDE SEQUENCE</scope>
    <source>
        <strain evidence="6">1387</strain>
    </source>
</reference>
<dbReference type="InterPro" id="IPR001034">
    <property type="entry name" value="DeoR_HTH"/>
</dbReference>
<dbReference type="Pfam" id="PF00455">
    <property type="entry name" value="DeoRC"/>
    <property type="match status" value="1"/>
</dbReference>
<dbReference type="PRINTS" id="PR00037">
    <property type="entry name" value="HTHLACR"/>
</dbReference>
<name>A0AAW9YTI0_9STAP</name>
<feature type="domain" description="HTH deoR-type" evidence="5">
    <location>
        <begin position="2"/>
        <end position="57"/>
    </location>
</feature>
<dbReference type="Gene3D" id="1.10.10.10">
    <property type="entry name" value="Winged helix-like DNA-binding domain superfamily/Winged helix DNA-binding domain"/>
    <property type="match status" value="1"/>
</dbReference>
<dbReference type="PROSITE" id="PS51000">
    <property type="entry name" value="HTH_DEOR_2"/>
    <property type="match status" value="1"/>
</dbReference>
<keyword evidence="4" id="KW-0804">Transcription</keyword>
<evidence type="ECO:0000259" key="5">
    <source>
        <dbReference type="PROSITE" id="PS51000"/>
    </source>
</evidence>
<dbReference type="InterPro" id="IPR014036">
    <property type="entry name" value="DeoR-like_C"/>
</dbReference>
<evidence type="ECO:0000256" key="1">
    <source>
        <dbReference type="ARBA" id="ARBA00022736"/>
    </source>
</evidence>
<comment type="caution">
    <text evidence="6">The sequence shown here is derived from an EMBL/GenBank/DDBJ whole genome shotgun (WGS) entry which is preliminary data.</text>
</comment>
<dbReference type="SUPFAM" id="SSF46785">
    <property type="entry name" value="Winged helix' DNA-binding domain"/>
    <property type="match status" value="1"/>
</dbReference>
<proteinExistence type="predicted"/>
<sequence>MKAKRIFEIEAYINQQKAVTLEELCAHFDVSLNTIRRDINELTKLNRVKKVYGGVETLDPTLPSAVDYTDRNIENAASKKAIGRLAAKLIQPHDIVYIDTGTTTIHILDHVDKNLPFTIITNSLDVINKASHFNHVELFIIGEQYKKTTRSFIGLETNVLLKKFNIQKAFMAATGVNINNGLSNSEIEENHIKQIIMSKTAEAYVCVDHSKMNKSTLLTYAPLNAIHTIITNQALPHNLQHYASEHHIDVVY</sequence>
<dbReference type="GO" id="GO:0003677">
    <property type="term" value="F:DNA binding"/>
    <property type="evidence" value="ECO:0007669"/>
    <property type="project" value="UniProtKB-KW"/>
</dbReference>
<dbReference type="GO" id="GO:0005988">
    <property type="term" value="P:lactose metabolic process"/>
    <property type="evidence" value="ECO:0007669"/>
    <property type="project" value="UniProtKB-KW"/>
</dbReference>